<sequence length="207" mass="23631">MKARSRVAVVVRSKRTFLILCEGQTEADYFLAFSNDRVAVTAHDLGCAGKSLVDCALHYRESGSFDEVWCVYDLDYNASEGGDQFQRFQESLDHAAAHGIFVAYSMDAFELWFRLHYEAVTGALHRAQLYADLGQRWNMNYVTEGKHRSFTRLVKARLDDDPAADVALAIERARRLYEARKDLPLRERNPVTTVYLLVERLLGGWEG</sequence>
<reference evidence="1" key="1">
    <citation type="submission" date="2020-08" db="EMBL/GenBank/DDBJ databases">
        <title>Lewinella bacteria from marine environments.</title>
        <authorList>
            <person name="Zhong Y."/>
        </authorList>
    </citation>
    <scope>NUCLEOTIDE SEQUENCE</scope>
    <source>
        <strain evidence="1">KCTC 42187</strain>
    </source>
</reference>
<name>A0A923PN88_9BACT</name>
<dbReference type="RefSeq" id="WP_187468576.1">
    <property type="nucleotide sequence ID" value="NZ_JACSIT010000153.1"/>
</dbReference>
<dbReference type="AlphaFoldDB" id="A0A923PN88"/>
<dbReference type="InterPro" id="IPR025591">
    <property type="entry name" value="RloB"/>
</dbReference>
<accession>A0A923PN88</accession>
<dbReference type="Pfam" id="PF13707">
    <property type="entry name" value="RloB"/>
    <property type="match status" value="1"/>
</dbReference>
<protein>
    <submittedName>
        <fullName evidence="1">RloB domain-containing protein</fullName>
    </submittedName>
</protein>
<keyword evidence="2" id="KW-1185">Reference proteome</keyword>
<gene>
    <name evidence="1" type="ORF">H9S92_20520</name>
</gene>
<proteinExistence type="predicted"/>
<organism evidence="1 2">
    <name type="scientific">Neolewinella lacunae</name>
    <dbReference type="NCBI Taxonomy" id="1517758"/>
    <lineage>
        <taxon>Bacteria</taxon>
        <taxon>Pseudomonadati</taxon>
        <taxon>Bacteroidota</taxon>
        <taxon>Saprospiria</taxon>
        <taxon>Saprospirales</taxon>
        <taxon>Lewinellaceae</taxon>
        <taxon>Neolewinella</taxon>
    </lineage>
</organism>
<evidence type="ECO:0000313" key="2">
    <source>
        <dbReference type="Proteomes" id="UP000650081"/>
    </source>
</evidence>
<dbReference type="Proteomes" id="UP000650081">
    <property type="component" value="Unassembled WGS sequence"/>
</dbReference>
<comment type="caution">
    <text evidence="1">The sequence shown here is derived from an EMBL/GenBank/DDBJ whole genome shotgun (WGS) entry which is preliminary data.</text>
</comment>
<evidence type="ECO:0000313" key="1">
    <source>
        <dbReference type="EMBL" id="MBC6996569.1"/>
    </source>
</evidence>
<dbReference type="EMBL" id="JACSIT010000153">
    <property type="protein sequence ID" value="MBC6996569.1"/>
    <property type="molecule type" value="Genomic_DNA"/>
</dbReference>